<feature type="chain" id="PRO_5045399552" evidence="1">
    <location>
        <begin position="21"/>
        <end position="301"/>
    </location>
</feature>
<gene>
    <name evidence="3" type="ORF">AEA09_14110</name>
</gene>
<dbReference type="Pfam" id="PF03009">
    <property type="entry name" value="GDPD"/>
    <property type="match status" value="1"/>
</dbReference>
<feature type="signal peptide" evidence="1">
    <location>
        <begin position="1"/>
        <end position="20"/>
    </location>
</feature>
<keyword evidence="1" id="KW-0732">Signal</keyword>
<protein>
    <submittedName>
        <fullName evidence="3">Glycerophosphodiester phosphodiesterase</fullName>
    </submittedName>
</protein>
<evidence type="ECO:0000313" key="4">
    <source>
        <dbReference type="Proteomes" id="UP000050668"/>
    </source>
</evidence>
<dbReference type="PROSITE" id="PS51704">
    <property type="entry name" value="GP_PDE"/>
    <property type="match status" value="1"/>
</dbReference>
<sequence length="301" mass="33590">MGKKTKIAIAIAAASAAAWAGSKAISKPQQREGKSALQFDRPIVLAHRGGTHLAPEHTMPAFEKSAQLGVDGFEIDIRLTKDEEIIVFHDATIDRTTDGFGLVAEMTLEEINAFNHGYQFEDLEGNTTFRGQKVDVVTLRELLETYSNMLVSIDIKDAPDTYEGSLMPSKLWRLIEELGVEDRVVVTSFYGEQVDRFNLYAQNRVALGAGESDIRKAFTAFSSQFGHLYHPKVDVFQIPTKSGVVALDSPKFIQFLNDLNIPVHYWTINDLVTMNKLIRNGAKGIITDRPDIAMILLQKYQ</sequence>
<dbReference type="Proteomes" id="UP000050668">
    <property type="component" value="Unassembled WGS sequence"/>
</dbReference>
<evidence type="ECO:0000259" key="2">
    <source>
        <dbReference type="PROSITE" id="PS51704"/>
    </source>
</evidence>
<dbReference type="InterPro" id="IPR030395">
    <property type="entry name" value="GP_PDE_dom"/>
</dbReference>
<evidence type="ECO:0000256" key="1">
    <source>
        <dbReference type="SAM" id="SignalP"/>
    </source>
</evidence>
<dbReference type="RefSeq" id="WP_053584467.1">
    <property type="nucleotide sequence ID" value="NZ_LGRV01000003.1"/>
</dbReference>
<organism evidence="3 4">
    <name type="scientific">Lysinibacillus contaminans</name>
    <dbReference type="NCBI Taxonomy" id="1293441"/>
    <lineage>
        <taxon>Bacteria</taxon>
        <taxon>Bacillati</taxon>
        <taxon>Bacillota</taxon>
        <taxon>Bacilli</taxon>
        <taxon>Bacillales</taxon>
        <taxon>Bacillaceae</taxon>
        <taxon>Lysinibacillus</taxon>
    </lineage>
</organism>
<dbReference type="PANTHER" id="PTHR46211">
    <property type="entry name" value="GLYCEROPHOSPHORYL DIESTER PHOSPHODIESTERASE"/>
    <property type="match status" value="1"/>
</dbReference>
<dbReference type="PANTHER" id="PTHR46211:SF1">
    <property type="entry name" value="GLYCEROPHOSPHODIESTER PHOSPHODIESTERASE, CYTOPLASMIC"/>
    <property type="match status" value="1"/>
</dbReference>
<name>A0ABR5K496_9BACI</name>
<dbReference type="Gene3D" id="3.20.20.190">
    <property type="entry name" value="Phosphatidylinositol (PI) phosphodiesterase"/>
    <property type="match status" value="1"/>
</dbReference>
<comment type="caution">
    <text evidence="3">The sequence shown here is derived from an EMBL/GenBank/DDBJ whole genome shotgun (WGS) entry which is preliminary data.</text>
</comment>
<dbReference type="CDD" id="cd08561">
    <property type="entry name" value="GDPD_cytoplasmic_ScUgpQ2_like"/>
    <property type="match status" value="1"/>
</dbReference>
<evidence type="ECO:0000313" key="3">
    <source>
        <dbReference type="EMBL" id="KOS69595.1"/>
    </source>
</evidence>
<proteinExistence type="predicted"/>
<accession>A0ABR5K496</accession>
<dbReference type="EMBL" id="LGRV01000003">
    <property type="protein sequence ID" value="KOS69595.1"/>
    <property type="molecule type" value="Genomic_DNA"/>
</dbReference>
<feature type="domain" description="GP-PDE" evidence="2">
    <location>
        <begin position="42"/>
        <end position="297"/>
    </location>
</feature>
<reference evidence="4" key="1">
    <citation type="submission" date="2015-07" db="EMBL/GenBank/DDBJ databases">
        <title>Fjat-14205 dsm 2895.</title>
        <authorList>
            <person name="Liu B."/>
            <person name="Wang J."/>
            <person name="Zhu Y."/>
            <person name="Liu G."/>
            <person name="Chen Q."/>
            <person name="Chen Z."/>
            <person name="Lan J."/>
            <person name="Che J."/>
            <person name="Ge C."/>
            <person name="Shi H."/>
            <person name="Pan Z."/>
            <person name="Liu X."/>
        </authorList>
    </citation>
    <scope>NUCLEOTIDE SEQUENCE [LARGE SCALE GENOMIC DNA]</scope>
    <source>
        <strain evidence="4">DSM 25560</strain>
    </source>
</reference>
<dbReference type="InterPro" id="IPR017946">
    <property type="entry name" value="PLC-like_Pdiesterase_TIM-brl"/>
</dbReference>
<dbReference type="SUPFAM" id="SSF51695">
    <property type="entry name" value="PLC-like phosphodiesterases"/>
    <property type="match status" value="1"/>
</dbReference>
<keyword evidence="4" id="KW-1185">Reference proteome</keyword>